<comment type="caution">
    <text evidence="3">The sequence shown here is derived from an EMBL/GenBank/DDBJ whole genome shotgun (WGS) entry which is preliminary data.</text>
</comment>
<feature type="chain" id="PRO_5047026772" evidence="1">
    <location>
        <begin position="21"/>
        <end position="148"/>
    </location>
</feature>
<keyword evidence="4" id="KW-1185">Reference proteome</keyword>
<name>A0ABV4T7U8_9FLAO</name>
<dbReference type="RefSeq" id="WP_373405091.1">
    <property type="nucleotide sequence ID" value="NZ_JBCFQL010000001.1"/>
</dbReference>
<gene>
    <name evidence="3" type="ORF">AAGV28_01670</name>
</gene>
<dbReference type="Proteomes" id="UP001574169">
    <property type="component" value="Unassembled WGS sequence"/>
</dbReference>
<dbReference type="PROSITE" id="PS51257">
    <property type="entry name" value="PROKAR_LIPOPROTEIN"/>
    <property type="match status" value="1"/>
</dbReference>
<evidence type="ECO:0000259" key="2">
    <source>
        <dbReference type="Pfam" id="PF13648"/>
    </source>
</evidence>
<dbReference type="EMBL" id="JBCFQL010000001">
    <property type="protein sequence ID" value="MFA9190064.1"/>
    <property type="molecule type" value="Genomic_DNA"/>
</dbReference>
<dbReference type="Pfam" id="PF13648">
    <property type="entry name" value="Lipocalin_4"/>
    <property type="match status" value="1"/>
</dbReference>
<accession>A0ABV4T7U8</accession>
<reference evidence="3 4" key="1">
    <citation type="submission" date="2024-04" db="EMBL/GenBank/DDBJ databases">
        <title>New Clade of Flavobacterium.</title>
        <authorList>
            <person name="Matos L."/>
            <person name="Proenca D.N."/>
            <person name="Fransisco R.M."/>
            <person name="Chung A.P."/>
            <person name="Maccario L."/>
            <person name="Sorensen S.J."/>
            <person name="Morais P.V."/>
        </authorList>
    </citation>
    <scope>NUCLEOTIDE SEQUENCE [LARGE SCALE GENOMIC DNA]</scope>
    <source>
        <strain evidence="3 4">FZUC8N2.13</strain>
    </source>
</reference>
<dbReference type="InterPro" id="IPR024311">
    <property type="entry name" value="Lipocalin-like"/>
</dbReference>
<evidence type="ECO:0000313" key="3">
    <source>
        <dbReference type="EMBL" id="MFA9190064.1"/>
    </source>
</evidence>
<protein>
    <submittedName>
        <fullName evidence="3">Lipocalin family protein</fullName>
    </submittedName>
</protein>
<evidence type="ECO:0000313" key="4">
    <source>
        <dbReference type="Proteomes" id="UP001574169"/>
    </source>
</evidence>
<keyword evidence="1" id="KW-0732">Signal</keyword>
<organism evidence="3 4">
    <name type="scientific">Flavobacterium zubiriense</name>
    <dbReference type="NCBI Taxonomy" id="3138075"/>
    <lineage>
        <taxon>Bacteria</taxon>
        <taxon>Pseudomonadati</taxon>
        <taxon>Bacteroidota</taxon>
        <taxon>Flavobacteriia</taxon>
        <taxon>Flavobacteriales</taxon>
        <taxon>Flavobacteriaceae</taxon>
        <taxon>Flavobacterium</taxon>
    </lineage>
</organism>
<feature type="domain" description="Lipocalin-like" evidence="2">
    <location>
        <begin position="36"/>
        <end position="127"/>
    </location>
</feature>
<feature type="signal peptide" evidence="1">
    <location>
        <begin position="1"/>
        <end position="20"/>
    </location>
</feature>
<evidence type="ECO:0000256" key="1">
    <source>
        <dbReference type="SAM" id="SignalP"/>
    </source>
</evidence>
<sequence length="148" mass="16299">MKKTSILFLLTLMILGITFASCTKDDSGPVDMNYIAAKWNFDKSTATSGAFTVPYSTDYFKNEEGCNKDYIELNALGIAKYGNYTSDCEFEEKIGTWSQSGNKITIAITGTSFNGTFNVANLSSTDLLLKIDGSYQGQSGTFNLYFKK</sequence>
<proteinExistence type="predicted"/>